<gene>
    <name evidence="5" type="ORF">C3K47_16770</name>
</gene>
<evidence type="ECO:0000259" key="3">
    <source>
        <dbReference type="Pfam" id="PF21601"/>
    </source>
</evidence>
<feature type="domain" description="Gliding motility-associated protein GldM second immunoglobulin-like" evidence="4">
    <location>
        <begin position="319"/>
        <end position="400"/>
    </location>
</feature>
<evidence type="ECO:0000259" key="4">
    <source>
        <dbReference type="Pfam" id="PF21602"/>
    </source>
</evidence>
<dbReference type="Pfam" id="PF12081">
    <property type="entry name" value="GldM_1st"/>
    <property type="match status" value="1"/>
</dbReference>
<dbReference type="Proteomes" id="UP000236893">
    <property type="component" value="Unassembled WGS sequence"/>
</dbReference>
<dbReference type="InterPro" id="IPR019859">
    <property type="entry name" value="Motility-assoc_prot_GldM"/>
</dbReference>
<keyword evidence="6" id="KW-1185">Reference proteome</keyword>
<dbReference type="InterPro" id="IPR022719">
    <property type="entry name" value="Motility-assoc_prot_GldM_C"/>
</dbReference>
<dbReference type="Pfam" id="PF21602">
    <property type="entry name" value="GldM_3rd"/>
    <property type="match status" value="1"/>
</dbReference>
<organism evidence="5 6">
    <name type="scientific">Solitalea longa</name>
    <dbReference type="NCBI Taxonomy" id="2079460"/>
    <lineage>
        <taxon>Bacteria</taxon>
        <taxon>Pseudomonadati</taxon>
        <taxon>Bacteroidota</taxon>
        <taxon>Sphingobacteriia</taxon>
        <taxon>Sphingobacteriales</taxon>
        <taxon>Sphingobacteriaceae</taxon>
        <taxon>Solitalea</taxon>
    </lineage>
</organism>
<dbReference type="InterPro" id="IPR022720">
    <property type="entry name" value="Motility-assoc_prot_GldM_N"/>
</dbReference>
<proteinExistence type="predicted"/>
<name>A0A2S4ZYI8_9SPHI</name>
<dbReference type="OrthoDB" id="1490890at2"/>
<dbReference type="Pfam" id="PF21601">
    <property type="entry name" value="GldM_2nd"/>
    <property type="match status" value="1"/>
</dbReference>
<comment type="caution">
    <text evidence="5">The sequence shown here is derived from an EMBL/GenBank/DDBJ whole genome shotgun (WGS) entry which is preliminary data.</text>
</comment>
<evidence type="ECO:0000313" key="5">
    <source>
        <dbReference type="EMBL" id="POY35057.1"/>
    </source>
</evidence>
<dbReference type="InterPro" id="IPR048406">
    <property type="entry name" value="GldM_Ig-like-2"/>
</dbReference>
<dbReference type="RefSeq" id="WP_103790324.1">
    <property type="nucleotide sequence ID" value="NZ_PQVF01000014.1"/>
</dbReference>
<evidence type="ECO:0000313" key="6">
    <source>
        <dbReference type="Proteomes" id="UP000236893"/>
    </source>
</evidence>
<dbReference type="NCBIfam" id="TIGR03517">
    <property type="entry name" value="GldM_gliding"/>
    <property type="match status" value="1"/>
</dbReference>
<dbReference type="EMBL" id="PQVF01000014">
    <property type="protein sequence ID" value="POY35057.1"/>
    <property type="molecule type" value="Genomic_DNA"/>
</dbReference>
<dbReference type="AlphaFoldDB" id="A0A2S4ZYI8"/>
<reference evidence="5 6" key="1">
    <citation type="submission" date="2018-01" db="EMBL/GenBank/DDBJ databases">
        <authorList>
            <person name="Gaut B.S."/>
            <person name="Morton B.R."/>
            <person name="Clegg M.T."/>
            <person name="Duvall M.R."/>
        </authorList>
    </citation>
    <scope>NUCLEOTIDE SEQUENCE [LARGE SCALE GENOMIC DNA]</scope>
    <source>
        <strain evidence="5 6">HR-AV</strain>
    </source>
</reference>
<dbReference type="InterPro" id="IPR048405">
    <property type="entry name" value="GldM_Ig-like-1"/>
</dbReference>
<feature type="domain" description="Gliding motility-associated protein GldM N-terminal" evidence="2">
    <location>
        <begin position="32"/>
        <end position="216"/>
    </location>
</feature>
<evidence type="ECO:0000259" key="1">
    <source>
        <dbReference type="Pfam" id="PF12080"/>
    </source>
</evidence>
<dbReference type="Pfam" id="PF12080">
    <property type="entry name" value="GldM_4th"/>
    <property type="match status" value="1"/>
</dbReference>
<feature type="domain" description="Gliding motility-associated protein GldM first immunoglobulin-like" evidence="3">
    <location>
        <begin position="220"/>
        <end position="316"/>
    </location>
</feature>
<feature type="domain" description="Gliding motility-associated protein GldM C-terminal" evidence="1">
    <location>
        <begin position="403"/>
        <end position="510"/>
    </location>
</feature>
<evidence type="ECO:0000259" key="2">
    <source>
        <dbReference type="Pfam" id="PF12081"/>
    </source>
</evidence>
<accession>A0A2S4ZYI8</accession>
<sequence length="510" mass="54856">MAGSGKQSARQQMINLMYLVLTAMLALNVSAEVLNAFKTVRDGLDESTTNLDLTVNKTMEAFQKSMETDPGKTQKWFDKAKEAVKISNELNAYIKGVKDQMIADAEGYNPETGDIQRNDDLDIPSHLMLNEQNPSQAKGPELKAKITEAREKLLALVDPADKERVTINLKAEDPKGKKWEEAQFSMVPVTAAVTILSKLEGDVKNSEVEILKYLQSSIYATDVKFDKLKAVAVAPSSYVLVGQPYTAEVFLTATSSTLKPDVYAGGSKLNVDADGIAKFSTTASGVGEHTWGGKIVVTQPDGTTKDYPYTAKYEAAAPSANVSADKMNVLYIGVENPVSISAAGVPNSKVRASLNGAGSLRGSNGKYIAEVTTQGEVTINVSADINGKITSMGAQKYRVKQVPPPTPKFAGLSSGRVSSAAVKAQPGVFAMLENFDFDMKFTVSSYTMYVMKKRTDPIYEPVTGAALTPRLRTALATVSTGDKIMIEDITVKDPKGNSRRLSTGVSLTVQ</sequence>
<protein>
    <submittedName>
        <fullName evidence="5">Gliding motility protein GldM</fullName>
    </submittedName>
</protein>